<proteinExistence type="predicted"/>
<reference evidence="1 2" key="1">
    <citation type="submission" date="2018-01" db="EMBL/GenBank/DDBJ databases">
        <title>Genomic Encyclopedia of Type Strains, Phase III (KMG-III): the genomes of soil and plant-associated and newly described type strains.</title>
        <authorList>
            <person name="Whitman W."/>
        </authorList>
    </citation>
    <scope>NUCLEOTIDE SEQUENCE [LARGE SCALE GENOMIC DNA]</scope>
    <source>
        <strain evidence="1 2">JCM 18070</strain>
    </source>
</reference>
<dbReference type="EMBL" id="PQGA01000008">
    <property type="protein sequence ID" value="POR50612.1"/>
    <property type="molecule type" value="Genomic_DNA"/>
</dbReference>
<sequence>MLSRVFSWAMASRICIQAQSTEYTLGRKKSAEKLKVVAVRVDPAIERRLRLLAEISGRKPSYFLQQLIEGGLGALEEAWLPADVLAQVRAGTVPEPAGAQSGPDLFGDMEQ</sequence>
<protein>
    <submittedName>
        <fullName evidence="1">RHH-type rel operon transcriptional repressor/antitoxin RelB</fullName>
    </submittedName>
</protein>
<name>A0A2S4M7B7_9BURK</name>
<comment type="caution">
    <text evidence="1">The sequence shown here is derived from an EMBL/GenBank/DDBJ whole genome shotgun (WGS) entry which is preliminary data.</text>
</comment>
<evidence type="ECO:0000313" key="1">
    <source>
        <dbReference type="EMBL" id="POR50612.1"/>
    </source>
</evidence>
<accession>A0A2S4M7B7</accession>
<organism evidence="1 2">
    <name type="scientific">Paraburkholderia eburnea</name>
    <dbReference type="NCBI Taxonomy" id="1189126"/>
    <lineage>
        <taxon>Bacteria</taxon>
        <taxon>Pseudomonadati</taxon>
        <taxon>Pseudomonadota</taxon>
        <taxon>Betaproteobacteria</taxon>
        <taxon>Burkholderiales</taxon>
        <taxon>Burkholderiaceae</taxon>
        <taxon>Paraburkholderia</taxon>
    </lineage>
</organism>
<gene>
    <name evidence="1" type="ORF">B0G62_108103</name>
</gene>
<dbReference type="AlphaFoldDB" id="A0A2S4M7B7"/>
<evidence type="ECO:0000313" key="2">
    <source>
        <dbReference type="Proteomes" id="UP000237381"/>
    </source>
</evidence>
<dbReference type="Proteomes" id="UP000237381">
    <property type="component" value="Unassembled WGS sequence"/>
</dbReference>
<keyword evidence="2" id="KW-1185">Reference proteome</keyword>